<accession>A0A7R8YRN9</accession>
<evidence type="ECO:0000256" key="1">
    <source>
        <dbReference type="SAM" id="MobiDB-lite"/>
    </source>
</evidence>
<keyword evidence="2" id="KW-0812">Transmembrane</keyword>
<evidence type="ECO:0000256" key="2">
    <source>
        <dbReference type="SAM" id="Phobius"/>
    </source>
</evidence>
<reference evidence="3 4" key="1">
    <citation type="submission" date="2020-11" db="EMBL/GenBank/DDBJ databases">
        <authorList>
            <person name="Wallbank WR R."/>
            <person name="Pardo Diaz C."/>
            <person name="Kozak K."/>
            <person name="Martin S."/>
            <person name="Jiggins C."/>
            <person name="Moest M."/>
            <person name="Warren A I."/>
            <person name="Generalovic N T."/>
            <person name="Byers J.R.P. K."/>
            <person name="Montejo-Kovacevich G."/>
            <person name="Yen C E."/>
        </authorList>
    </citation>
    <scope>NUCLEOTIDE SEQUENCE [LARGE SCALE GENOMIC DNA]</scope>
</reference>
<dbReference type="Proteomes" id="UP000594454">
    <property type="component" value="Chromosome 2"/>
</dbReference>
<feature type="compositionally biased region" description="Basic and acidic residues" evidence="1">
    <location>
        <begin position="132"/>
        <end position="148"/>
    </location>
</feature>
<keyword evidence="2" id="KW-0472">Membrane</keyword>
<gene>
    <name evidence="3" type="ORF">HERILL_LOCUS5683</name>
</gene>
<sequence>MFHWMNFRSEPKKATVTEQAFEIINIFFRRFFATGSWFLYFLALLFLIVGVVYFFIDEARKRSLLERRREIRRSHERPPQKRRPGAIARNHEIYRTVMGKVKEYIEPNINQTCVFRQTRSGTIYGQVVDPNETNKDCPRRDTREEKSSEVNIGSSEVPGLILH</sequence>
<keyword evidence="4" id="KW-1185">Reference proteome</keyword>
<dbReference type="OrthoDB" id="8026703at2759"/>
<dbReference type="AlphaFoldDB" id="A0A7R8YRN9"/>
<feature type="transmembrane region" description="Helical" evidence="2">
    <location>
        <begin position="37"/>
        <end position="56"/>
    </location>
</feature>
<organism evidence="3 4">
    <name type="scientific">Hermetia illucens</name>
    <name type="common">Black soldier fly</name>
    <dbReference type="NCBI Taxonomy" id="343691"/>
    <lineage>
        <taxon>Eukaryota</taxon>
        <taxon>Metazoa</taxon>
        <taxon>Ecdysozoa</taxon>
        <taxon>Arthropoda</taxon>
        <taxon>Hexapoda</taxon>
        <taxon>Insecta</taxon>
        <taxon>Pterygota</taxon>
        <taxon>Neoptera</taxon>
        <taxon>Endopterygota</taxon>
        <taxon>Diptera</taxon>
        <taxon>Brachycera</taxon>
        <taxon>Stratiomyomorpha</taxon>
        <taxon>Stratiomyidae</taxon>
        <taxon>Hermetiinae</taxon>
        <taxon>Hermetia</taxon>
    </lineage>
</organism>
<dbReference type="EMBL" id="LR899010">
    <property type="protein sequence ID" value="CAD7082666.1"/>
    <property type="molecule type" value="Genomic_DNA"/>
</dbReference>
<dbReference type="InParanoid" id="A0A7R8YRN9"/>
<name>A0A7R8YRN9_HERIL</name>
<keyword evidence="2" id="KW-1133">Transmembrane helix</keyword>
<evidence type="ECO:0000313" key="4">
    <source>
        <dbReference type="Proteomes" id="UP000594454"/>
    </source>
</evidence>
<feature type="region of interest" description="Disordered" evidence="1">
    <location>
        <begin position="128"/>
        <end position="163"/>
    </location>
</feature>
<protein>
    <submittedName>
        <fullName evidence="3">Uncharacterized protein</fullName>
    </submittedName>
</protein>
<proteinExistence type="predicted"/>
<evidence type="ECO:0000313" key="3">
    <source>
        <dbReference type="EMBL" id="CAD7082666.1"/>
    </source>
</evidence>